<evidence type="ECO:0000256" key="14">
    <source>
        <dbReference type="SAM" id="SignalP"/>
    </source>
</evidence>
<feature type="disulfide bond" evidence="12">
    <location>
        <begin position="353"/>
        <end position="377"/>
    </location>
</feature>
<dbReference type="Gene3D" id="4.10.70.10">
    <property type="entry name" value="Disintegrin domain"/>
    <property type="match status" value="1"/>
</dbReference>
<dbReference type="GO" id="GO:0016020">
    <property type="term" value="C:membrane"/>
    <property type="evidence" value="ECO:0007669"/>
    <property type="project" value="UniProtKB-SubCell"/>
</dbReference>
<dbReference type="SUPFAM" id="SSF57552">
    <property type="entry name" value="Blood coagulation inhibitor (disintegrin)"/>
    <property type="match status" value="1"/>
</dbReference>
<evidence type="ECO:0000313" key="18">
    <source>
        <dbReference type="EMBL" id="KAL2099703.1"/>
    </source>
</evidence>
<dbReference type="InterPro" id="IPR000742">
    <property type="entry name" value="EGF"/>
</dbReference>
<dbReference type="AlphaFoldDB" id="A0ABD1KKP6"/>
<evidence type="ECO:0000256" key="3">
    <source>
        <dbReference type="ARBA" id="ARBA00022692"/>
    </source>
</evidence>
<dbReference type="GO" id="GO:0016787">
    <property type="term" value="F:hydrolase activity"/>
    <property type="evidence" value="ECO:0007669"/>
    <property type="project" value="UniProtKB-KW"/>
</dbReference>
<feature type="binding site" evidence="12">
    <location>
        <position position="341"/>
    </location>
    <ligand>
        <name>Zn(2+)</name>
        <dbReference type="ChEBI" id="CHEBI:29105"/>
        <note>catalytic</note>
    </ligand>
</feature>
<dbReference type="Proteomes" id="UP001591681">
    <property type="component" value="Unassembled WGS sequence"/>
</dbReference>
<evidence type="ECO:0000256" key="12">
    <source>
        <dbReference type="PROSITE-ProRule" id="PRU00276"/>
    </source>
</evidence>
<dbReference type="Pfam" id="PF08516">
    <property type="entry name" value="ADAM_CR"/>
    <property type="match status" value="1"/>
</dbReference>
<keyword evidence="6 12" id="KW-0862">Zinc</keyword>
<keyword evidence="9 11" id="KW-1015">Disulfide bond</keyword>
<dbReference type="InterPro" id="IPR024079">
    <property type="entry name" value="MetalloPept_cat_dom_sf"/>
</dbReference>
<evidence type="ECO:0000256" key="13">
    <source>
        <dbReference type="SAM" id="Phobius"/>
    </source>
</evidence>
<dbReference type="InterPro" id="IPR001762">
    <property type="entry name" value="Disintegrin_dom"/>
</dbReference>
<dbReference type="PROSITE" id="PS50214">
    <property type="entry name" value="DISINTEGRIN_2"/>
    <property type="match status" value="1"/>
</dbReference>
<dbReference type="Pfam" id="PF01562">
    <property type="entry name" value="Pep_M12B_propep"/>
    <property type="match status" value="1"/>
</dbReference>
<evidence type="ECO:0000256" key="11">
    <source>
        <dbReference type="PROSITE-ProRule" id="PRU00076"/>
    </source>
</evidence>
<evidence type="ECO:0000256" key="9">
    <source>
        <dbReference type="ARBA" id="ARBA00023157"/>
    </source>
</evidence>
<evidence type="ECO:0000259" key="17">
    <source>
        <dbReference type="PROSITE" id="PS50215"/>
    </source>
</evidence>
<evidence type="ECO:0000256" key="5">
    <source>
        <dbReference type="ARBA" id="ARBA00022801"/>
    </source>
</evidence>
<evidence type="ECO:0000256" key="1">
    <source>
        <dbReference type="ARBA" id="ARBA00001947"/>
    </source>
</evidence>
<dbReference type="SMART" id="SM00050">
    <property type="entry name" value="DISIN"/>
    <property type="match status" value="1"/>
</dbReference>
<feature type="disulfide bond" evidence="11">
    <location>
        <begin position="581"/>
        <end position="591"/>
    </location>
</feature>
<dbReference type="InterPro" id="IPR001590">
    <property type="entry name" value="Peptidase_M12B"/>
</dbReference>
<dbReference type="PANTHER" id="PTHR11905">
    <property type="entry name" value="ADAM A DISINTEGRIN AND METALLOPROTEASE DOMAIN"/>
    <property type="match status" value="1"/>
</dbReference>
<dbReference type="PROSITE" id="PS50215">
    <property type="entry name" value="ADAM_MEPRO"/>
    <property type="match status" value="1"/>
</dbReference>
<dbReference type="InterPro" id="IPR002870">
    <property type="entry name" value="Peptidase_M12B_N"/>
</dbReference>
<name>A0ABD1KKP6_9TELE</name>
<feature type="domain" description="Peptidase M12B" evidence="17">
    <location>
        <begin position="202"/>
        <end position="398"/>
    </location>
</feature>
<comment type="cofactor">
    <cofactor evidence="1">
        <name>Zn(2+)</name>
        <dbReference type="ChEBI" id="CHEBI:29105"/>
    </cofactor>
</comment>
<keyword evidence="19" id="KW-1185">Reference proteome</keyword>
<keyword evidence="3 13" id="KW-0812">Transmembrane</keyword>
<dbReference type="CDD" id="cd04269">
    <property type="entry name" value="ZnMc_adamalysin_II_like"/>
    <property type="match status" value="1"/>
</dbReference>
<comment type="caution">
    <text evidence="18">The sequence shown here is derived from an EMBL/GenBank/DDBJ whole genome shotgun (WGS) entry which is preliminary data.</text>
</comment>
<dbReference type="PROSITE" id="PS01186">
    <property type="entry name" value="EGF_2"/>
    <property type="match status" value="1"/>
</dbReference>
<evidence type="ECO:0000256" key="8">
    <source>
        <dbReference type="ARBA" id="ARBA00023136"/>
    </source>
</evidence>
<accession>A0ABD1KKP6</accession>
<dbReference type="Pfam" id="PF01421">
    <property type="entry name" value="Reprolysin"/>
    <property type="match status" value="1"/>
</dbReference>
<dbReference type="InterPro" id="IPR006586">
    <property type="entry name" value="ADAM_Cys-rich"/>
</dbReference>
<protein>
    <submittedName>
        <fullName evidence="18">Uncharacterized protein</fullName>
    </submittedName>
</protein>
<feature type="signal peptide" evidence="14">
    <location>
        <begin position="1"/>
        <end position="26"/>
    </location>
</feature>
<dbReference type="PROSITE" id="PS50026">
    <property type="entry name" value="EGF_3"/>
    <property type="match status" value="1"/>
</dbReference>
<feature type="domain" description="Disintegrin" evidence="16">
    <location>
        <begin position="405"/>
        <end position="474"/>
    </location>
</feature>
<feature type="transmembrane region" description="Helical" evidence="13">
    <location>
        <begin position="626"/>
        <end position="651"/>
    </location>
</feature>
<proteinExistence type="predicted"/>
<keyword evidence="7 13" id="KW-1133">Transmembrane helix</keyword>
<evidence type="ECO:0000256" key="4">
    <source>
        <dbReference type="ARBA" id="ARBA00022723"/>
    </source>
</evidence>
<dbReference type="Gene3D" id="3.40.390.10">
    <property type="entry name" value="Collagenase (Catalytic Domain)"/>
    <property type="match status" value="1"/>
</dbReference>
<dbReference type="InterPro" id="IPR034027">
    <property type="entry name" value="Reprolysin_adamalysin"/>
</dbReference>
<keyword evidence="4 12" id="KW-0479">Metal-binding</keyword>
<keyword evidence="14" id="KW-0732">Signal</keyword>
<dbReference type="EMBL" id="JBHFQA010000004">
    <property type="protein sequence ID" value="KAL2099703.1"/>
    <property type="molecule type" value="Genomic_DNA"/>
</dbReference>
<evidence type="ECO:0000259" key="15">
    <source>
        <dbReference type="PROSITE" id="PS50026"/>
    </source>
</evidence>
<sequence>MSTMRGTRNILSGVLITALLLHSSEGWLLEQMVNRREYEVVRPVRLHRRYNRETKLGPDEMKYRLTLNGKDVKIDLKRNGDLITQDYSETHYTSEGIRVTTPNTLEKSQCYYLGKIVGDSHSAASLNTCRGLSGFIRAAGQEYVIEPLAGSDTGDHAMVKYSNLRQVPWHCGVNTSMNVIHGHPSFSVRGRSGTKSPLDIQKYIEMFLVVDHREYLNIQEDIDKTRERMFQLMNFVNMVYRPLRTAVVLVGLDIWTDSDKIPVEKDSEKTLEAFTAWRNDVLMKIRIHDSAQLVTALQFNAGVVGSAYIGSMCSAHATGVVQDHSKSVIPTASTFAHELGHNLGMEHDEGEHCACVDPECIMTKTLGDSSPRHFSSCSVADYTSYLQSSNAMACLTVNPLHKALIPVCGNAILEEGEQCDCGSPEECTSTCCRAVDCKFVQSTKQCRAQGGECDLPEYCTGSSADCPEDTFVQNGSPCSGNKGYCFNSQCPTRDSQCMAEWGKDAQEAEDQCYKSDSTSDAMCEMLLCITGNKDQNSNSGHMCTDVTSKNEVLNGTRCSEGKVCMGKRCVELGEAYEVNYCQQNCTGHKVCNNKRECQCEAGWMPPHCDIKYEGGLDFTLGKASGLGAGAVIAIVVVIAVAVLTLVALALVKAVCYCRDNKKKISKHSHTSSTPHLGLDNSALEKEEENVYEIYINANQVPPKGPHPSA</sequence>
<keyword evidence="5" id="KW-0378">Hydrolase</keyword>
<feature type="domain" description="EGF-like" evidence="15">
    <location>
        <begin position="577"/>
        <end position="609"/>
    </location>
</feature>
<feature type="binding site" evidence="12">
    <location>
        <position position="337"/>
    </location>
    <ligand>
        <name>Zn(2+)</name>
        <dbReference type="ChEBI" id="CHEBI:29105"/>
        <note>catalytic</note>
    </ligand>
</feature>
<evidence type="ECO:0000256" key="7">
    <source>
        <dbReference type="ARBA" id="ARBA00022989"/>
    </source>
</evidence>
<gene>
    <name evidence="18" type="ORF">ACEWY4_004097</name>
</gene>
<evidence type="ECO:0000256" key="10">
    <source>
        <dbReference type="PROSITE-ProRule" id="PRU00068"/>
    </source>
</evidence>
<dbReference type="SMART" id="SM00608">
    <property type="entry name" value="ACR"/>
    <property type="match status" value="1"/>
</dbReference>
<comment type="subcellular location">
    <subcellularLocation>
        <location evidence="2">Membrane</location>
        <topology evidence="2">Single-pass membrane protein</topology>
    </subcellularLocation>
</comment>
<feature type="disulfide bond" evidence="10">
    <location>
        <begin position="446"/>
        <end position="466"/>
    </location>
</feature>
<organism evidence="18 19">
    <name type="scientific">Coilia grayii</name>
    <name type="common">Gray's grenadier anchovy</name>
    <dbReference type="NCBI Taxonomy" id="363190"/>
    <lineage>
        <taxon>Eukaryota</taxon>
        <taxon>Metazoa</taxon>
        <taxon>Chordata</taxon>
        <taxon>Craniata</taxon>
        <taxon>Vertebrata</taxon>
        <taxon>Euteleostomi</taxon>
        <taxon>Actinopterygii</taxon>
        <taxon>Neopterygii</taxon>
        <taxon>Teleostei</taxon>
        <taxon>Clupei</taxon>
        <taxon>Clupeiformes</taxon>
        <taxon>Clupeoidei</taxon>
        <taxon>Engraulidae</taxon>
        <taxon>Coilinae</taxon>
        <taxon>Coilia</taxon>
    </lineage>
</organism>
<evidence type="ECO:0000256" key="6">
    <source>
        <dbReference type="ARBA" id="ARBA00022833"/>
    </source>
</evidence>
<comment type="caution">
    <text evidence="11">Lacks conserved residue(s) required for the propagation of feature annotation.</text>
</comment>
<evidence type="ECO:0000259" key="16">
    <source>
        <dbReference type="PROSITE" id="PS50214"/>
    </source>
</evidence>
<feature type="chain" id="PRO_5044834689" evidence="14">
    <location>
        <begin position="27"/>
        <end position="709"/>
    </location>
</feature>
<evidence type="ECO:0000256" key="2">
    <source>
        <dbReference type="ARBA" id="ARBA00004167"/>
    </source>
</evidence>
<reference evidence="18 19" key="1">
    <citation type="submission" date="2024-09" db="EMBL/GenBank/DDBJ databases">
        <title>A chromosome-level genome assembly of Gray's grenadier anchovy, Coilia grayii.</title>
        <authorList>
            <person name="Fu Z."/>
        </authorList>
    </citation>
    <scope>NUCLEOTIDE SEQUENCE [LARGE SCALE GENOMIC DNA]</scope>
    <source>
        <strain evidence="18">G4</strain>
        <tissue evidence="18">Muscle</tissue>
    </source>
</reference>
<feature type="disulfide bond" evidence="11">
    <location>
        <begin position="599"/>
        <end position="608"/>
    </location>
</feature>
<dbReference type="GO" id="GO:0046872">
    <property type="term" value="F:metal ion binding"/>
    <property type="evidence" value="ECO:0007669"/>
    <property type="project" value="UniProtKB-KW"/>
</dbReference>
<feature type="active site" evidence="12">
    <location>
        <position position="338"/>
    </location>
</feature>
<dbReference type="PANTHER" id="PTHR11905:SF32">
    <property type="entry name" value="DISINTEGRIN AND METALLOPROTEINASE DOMAIN-CONTAINING PROTEIN 28"/>
    <property type="match status" value="1"/>
</dbReference>
<keyword evidence="11" id="KW-0245">EGF-like domain</keyword>
<dbReference type="SUPFAM" id="SSF55486">
    <property type="entry name" value="Metalloproteases ('zincins'), catalytic domain"/>
    <property type="match status" value="1"/>
</dbReference>
<keyword evidence="8 13" id="KW-0472">Membrane</keyword>
<dbReference type="InterPro" id="IPR036436">
    <property type="entry name" value="Disintegrin_dom_sf"/>
</dbReference>
<feature type="disulfide bond" evidence="12">
    <location>
        <begin position="355"/>
        <end position="360"/>
    </location>
</feature>
<evidence type="ECO:0000313" key="19">
    <source>
        <dbReference type="Proteomes" id="UP001591681"/>
    </source>
</evidence>
<dbReference type="FunFam" id="3.40.390.10:FF:000002">
    <property type="entry name" value="Disintegrin and metalloproteinase domain-containing protein 22"/>
    <property type="match status" value="1"/>
</dbReference>
<feature type="binding site" evidence="12">
    <location>
        <position position="347"/>
    </location>
    <ligand>
        <name>Zn(2+)</name>
        <dbReference type="ChEBI" id="CHEBI:29105"/>
        <note>catalytic</note>
    </ligand>
</feature>